<dbReference type="Pfam" id="PF13432">
    <property type="entry name" value="TPR_16"/>
    <property type="match status" value="1"/>
</dbReference>
<dbReference type="RefSeq" id="WP_144571814.1">
    <property type="nucleotide sequence ID" value="NZ_VLKG01000007.1"/>
</dbReference>
<keyword evidence="1" id="KW-0131">Cell cycle</keyword>
<protein>
    <recommendedName>
        <fullName evidence="1">Cell division coordinator CpoB</fullName>
    </recommendedName>
</protein>
<dbReference type="Pfam" id="PF16331">
    <property type="entry name" value="TolA_bind_tri"/>
    <property type="match status" value="1"/>
</dbReference>
<gene>
    <name evidence="1" type="primary">cpoB</name>
    <name evidence="4" type="ORF">LX59_02115</name>
</gene>
<dbReference type="InterPro" id="IPR032519">
    <property type="entry name" value="YbgF_tri"/>
</dbReference>
<dbReference type="EMBL" id="VLKG01000007">
    <property type="protein sequence ID" value="TWH64768.1"/>
    <property type="molecule type" value="Genomic_DNA"/>
</dbReference>
<dbReference type="Gene3D" id="1.20.5.110">
    <property type="match status" value="1"/>
</dbReference>
<dbReference type="Proteomes" id="UP000319627">
    <property type="component" value="Unassembled WGS sequence"/>
</dbReference>
<evidence type="ECO:0000313" key="5">
    <source>
        <dbReference type="Proteomes" id="UP000319627"/>
    </source>
</evidence>
<comment type="similarity">
    <text evidence="1">Belongs to the CpoB family.</text>
</comment>
<comment type="caution">
    <text evidence="4">The sequence shown here is derived from an EMBL/GenBank/DDBJ whole genome shotgun (WGS) entry which is preliminary data.</text>
</comment>
<keyword evidence="5" id="KW-1185">Reference proteome</keyword>
<dbReference type="InterPro" id="IPR011990">
    <property type="entry name" value="TPR-like_helical_dom_sf"/>
</dbReference>
<feature type="coiled-coil region" evidence="1">
    <location>
        <begin position="53"/>
        <end position="80"/>
    </location>
</feature>
<dbReference type="Gene3D" id="1.25.40.10">
    <property type="entry name" value="Tetratricopeptide repeat domain"/>
    <property type="match status" value="1"/>
</dbReference>
<evidence type="ECO:0000313" key="4">
    <source>
        <dbReference type="EMBL" id="TWH64768.1"/>
    </source>
</evidence>
<organism evidence="4 5">
    <name type="scientific">Azomonas agilis</name>
    <dbReference type="NCBI Taxonomy" id="116849"/>
    <lineage>
        <taxon>Bacteria</taxon>
        <taxon>Pseudomonadati</taxon>
        <taxon>Pseudomonadota</taxon>
        <taxon>Gammaproteobacteria</taxon>
        <taxon>Pseudomonadales</taxon>
        <taxon>Pseudomonadaceae</taxon>
        <taxon>Azomonas</taxon>
    </lineage>
</organism>
<evidence type="ECO:0000256" key="1">
    <source>
        <dbReference type="HAMAP-Rule" id="MF_02066"/>
    </source>
</evidence>
<keyword evidence="1" id="KW-0175">Coiled coil</keyword>
<accession>A0A562I254</accession>
<dbReference type="InterPro" id="IPR014162">
    <property type="entry name" value="CpoB_C"/>
</dbReference>
<reference evidence="4 5" key="1">
    <citation type="submission" date="2019-07" db="EMBL/GenBank/DDBJ databases">
        <title>Genomic Encyclopedia of Type Strains, Phase I: the one thousand microbial genomes (KMG-I) project.</title>
        <authorList>
            <person name="Kyrpides N."/>
        </authorList>
    </citation>
    <scope>NUCLEOTIDE SEQUENCE [LARGE SCALE GENOMIC DNA]</scope>
    <source>
        <strain evidence="4 5">DSM 375</strain>
    </source>
</reference>
<sequence precursor="true">MHKLRLVLLLSVMGFSQASMAQSASSPGVVGGAYAGGGVNTPSSSESMLFMQLQQIQSELAQLRGMVEEQQEQIRRLQREGLDRYQDLDQRISAAASQSVSAGSQHSASEAPVAPVAPTNNTAAAAHTPQQSADPEQERLYYDAAFDLVKAKDFDRASQAFNAFLRKYPSSQYAANAQYWLGEISLAKGDFRGAAQAFGSVVQNYPKHSKVPDSLYKLADSEQRQGNTDKAQGILRQIISQYPDSSAAQLAKRQLKL</sequence>
<dbReference type="HAMAP" id="MF_02066">
    <property type="entry name" value="CpoB"/>
    <property type="match status" value="1"/>
</dbReference>
<comment type="subcellular location">
    <subcellularLocation>
        <location evidence="1">Periplasm</location>
    </subcellularLocation>
</comment>
<dbReference type="GO" id="GO:0030288">
    <property type="term" value="C:outer membrane-bounded periplasmic space"/>
    <property type="evidence" value="ECO:0007669"/>
    <property type="project" value="UniProtKB-UniRule"/>
</dbReference>
<keyword evidence="1" id="KW-0574">Periplasm</keyword>
<feature type="chain" id="PRO_5022275754" description="Cell division coordinator CpoB" evidence="1">
    <location>
        <begin position="22"/>
        <end position="257"/>
    </location>
</feature>
<proteinExistence type="inferred from homology"/>
<name>A0A562I254_9GAMM</name>
<dbReference type="GO" id="GO:0043093">
    <property type="term" value="P:FtsZ-dependent cytokinesis"/>
    <property type="evidence" value="ECO:0007669"/>
    <property type="project" value="UniProtKB-UniRule"/>
</dbReference>
<comment type="function">
    <text evidence="1">Mediates coordination of peptidoglycan synthesis and outer membrane constriction during cell division.</text>
</comment>
<dbReference type="AlphaFoldDB" id="A0A562I254"/>
<dbReference type="NCBIfam" id="TIGR02795">
    <property type="entry name" value="tol_pal_ybgF"/>
    <property type="match status" value="1"/>
</dbReference>
<feature type="domain" description="YbgF trimerisation" evidence="3">
    <location>
        <begin position="45"/>
        <end position="99"/>
    </location>
</feature>
<dbReference type="InterPro" id="IPR019734">
    <property type="entry name" value="TPR_rpt"/>
</dbReference>
<feature type="region of interest" description="Disordered" evidence="2">
    <location>
        <begin position="96"/>
        <end position="115"/>
    </location>
</feature>
<dbReference type="Pfam" id="PF13174">
    <property type="entry name" value="TPR_6"/>
    <property type="match status" value="1"/>
</dbReference>
<evidence type="ECO:0000256" key="2">
    <source>
        <dbReference type="SAM" id="MobiDB-lite"/>
    </source>
</evidence>
<dbReference type="InterPro" id="IPR034706">
    <property type="entry name" value="CpoB"/>
</dbReference>
<keyword evidence="1" id="KW-0132">Cell division</keyword>
<dbReference type="SUPFAM" id="SSF48452">
    <property type="entry name" value="TPR-like"/>
    <property type="match status" value="1"/>
</dbReference>
<evidence type="ECO:0000259" key="3">
    <source>
        <dbReference type="Pfam" id="PF16331"/>
    </source>
</evidence>
<feature type="signal peptide" evidence="1">
    <location>
        <begin position="1"/>
        <end position="21"/>
    </location>
</feature>
<dbReference type="OrthoDB" id="9768142at2"/>
<dbReference type="GO" id="GO:0070206">
    <property type="term" value="P:protein trimerization"/>
    <property type="evidence" value="ECO:0007669"/>
    <property type="project" value="InterPro"/>
</dbReference>
<keyword evidence="1" id="KW-0732">Signal</keyword>